<dbReference type="SMART" id="SM00388">
    <property type="entry name" value="HisKA"/>
    <property type="match status" value="1"/>
</dbReference>
<feature type="domain" description="Histidine kinase" evidence="17">
    <location>
        <begin position="910"/>
        <end position="1125"/>
    </location>
</feature>
<feature type="domain" description="Response regulatory" evidence="18">
    <location>
        <begin position="1172"/>
        <end position="1287"/>
    </location>
</feature>
<gene>
    <name evidence="19" type="ORF">DWW10_22730</name>
</gene>
<dbReference type="Gene3D" id="3.30.565.10">
    <property type="entry name" value="Histidine kinase-like ATPase, C-terminal domain"/>
    <property type="match status" value="1"/>
</dbReference>
<feature type="compositionally biased region" description="Acidic residues" evidence="13">
    <location>
        <begin position="1429"/>
        <end position="1438"/>
    </location>
</feature>
<keyword evidence="10" id="KW-0238">DNA-binding</keyword>
<dbReference type="PANTHER" id="PTHR43547:SF2">
    <property type="entry name" value="HYBRID SIGNAL TRANSDUCTION HISTIDINE KINASE C"/>
    <property type="match status" value="1"/>
</dbReference>
<evidence type="ECO:0000256" key="7">
    <source>
        <dbReference type="ARBA" id="ARBA00022840"/>
    </source>
</evidence>
<keyword evidence="14" id="KW-1133">Transmembrane helix</keyword>
<dbReference type="SUPFAM" id="SSF47384">
    <property type="entry name" value="Homodimeric domain of signal transducing histidine kinase"/>
    <property type="match status" value="1"/>
</dbReference>
<evidence type="ECO:0000313" key="19">
    <source>
        <dbReference type="EMBL" id="RGV48280.1"/>
    </source>
</evidence>
<keyword evidence="9" id="KW-0805">Transcription regulation</keyword>
<keyword evidence="7" id="KW-0067">ATP-binding</keyword>
<dbReference type="SMART" id="SM00342">
    <property type="entry name" value="HTH_ARAC"/>
    <property type="match status" value="1"/>
</dbReference>
<dbReference type="Gene3D" id="2.130.10.10">
    <property type="entry name" value="YVTN repeat-like/Quinoprotein amine dehydrogenase"/>
    <property type="match status" value="3"/>
</dbReference>
<evidence type="ECO:0000259" key="18">
    <source>
        <dbReference type="PROSITE" id="PS50110"/>
    </source>
</evidence>
<evidence type="ECO:0000256" key="14">
    <source>
        <dbReference type="SAM" id="Phobius"/>
    </source>
</evidence>
<evidence type="ECO:0000256" key="3">
    <source>
        <dbReference type="ARBA" id="ARBA00022553"/>
    </source>
</evidence>
<dbReference type="Gene3D" id="1.10.10.60">
    <property type="entry name" value="Homeodomain-like"/>
    <property type="match status" value="2"/>
</dbReference>
<feature type="chain" id="PRO_5019018275" description="histidine kinase" evidence="15">
    <location>
        <begin position="22"/>
        <end position="1438"/>
    </location>
</feature>
<evidence type="ECO:0000259" key="17">
    <source>
        <dbReference type="PROSITE" id="PS50109"/>
    </source>
</evidence>
<dbReference type="Proteomes" id="UP000283850">
    <property type="component" value="Unassembled WGS sequence"/>
</dbReference>
<dbReference type="CDD" id="cd00082">
    <property type="entry name" value="HisKA"/>
    <property type="match status" value="1"/>
</dbReference>
<organism evidence="19 20">
    <name type="scientific">Bacteroides intestinalis</name>
    <dbReference type="NCBI Taxonomy" id="329854"/>
    <lineage>
        <taxon>Bacteria</taxon>
        <taxon>Pseudomonadati</taxon>
        <taxon>Bacteroidota</taxon>
        <taxon>Bacteroidia</taxon>
        <taxon>Bacteroidales</taxon>
        <taxon>Bacteroidaceae</taxon>
        <taxon>Bacteroides</taxon>
    </lineage>
</organism>
<dbReference type="PROSITE" id="PS50109">
    <property type="entry name" value="HIS_KIN"/>
    <property type="match status" value="1"/>
</dbReference>
<sequence length="1438" mass="163164">MKKHFSLACLYLLLSILNTSASVEVRSTHMTTTDGLANNSVCYVFQDSKGFIWMGTLNGLSRYDGNTFVTLLPEGDTQPGRLSLSSNHVRSISEDRNGFLWLETSGEFFNCYDLKAERFVDFTGRGEYRQHYDRKAEAPNGDIWLWNSRNGCRLITYHNGAFSSVAYKKSNGNLPSDSVAYVYPDLHGNIWIGTDHGVALVSSAQTVIVDNNNAFAAQNFGKDVFFLSTDGIINRKSGTAPTATSARLPRGEGGITLYGTLRLQNEWVIFTNTGGYLFDMKTQRISRHPELDIRNGNVLTDNRGDFWIYNNTGQVWYVNATTHAVKTFRLSPPDKLNYVDMERYHIVHDSRGIIWISTYGNGLFAYNTITEELQHFDFQIDGFSHISSNYLQYIMEDSSGAIWVSSEYAGIARLTILNEGIKRIYPEAISLSDRSNTVRMITRLKNDDICIGTRGGGVYTYDPLINTQKKEVHYNSNIYAIAEDLDGTLWMGSRGEGLCIGGKWYVNHSNDAHSISNNHIFTLYCDRKGRMWIGTFGGGLDLAIKKDDGYTFRHFFTRTFGQRRTRAIIEDSNGWIWVGNSDGVYVFSPDSLQTDPQNYLTYNYNNGKLRSNEIKCIYQDTRGRIWIGSSGGGLSMCIPGTDYHNLTFRHYGTSNGLVNDMVQAIAEDKQGNLWIATEYGISRFNPETQAFDNYFFSAYTLGNVYSDNSSCVSKNGSLLFGTNYGLLVINPEQMGNNSVLNSSITFTNLQVNGISMRPGAPDSPLSSAMMYTDEIELKHFQRSFVIDFTTFDYSKTNSYTYTYRLENYDKEWSKPSPLSFASYKNLPPGKYSLHVKICNATGILGDQEAVLKITITPPFWKTTWAFLIYALLLAVILYITYRLILNFNLLRNKVQVEKQLTEYKLVFFTNISHEFRTPLTLIQGALEKIQSIDKVPKEMVNSLKVMNKSTQRMLRLINQLLEFRKMQNNKLALSLEETDVMGFLHEIFLSFKDTATSKNMDFRFQPSAASYKMFIDKGNLDKVVYNLLSNAFKYTPSNGKVILSVIVDEDRKCLEISVADTGIGIAKEKRGELFKRFMQSNFSSNSTGIGLHLTHELVNVHKGTINYDENQGGGSIFTVSLPIDTNAYEEKDFLIPHDAFLEEKAYKPENNEEENTLEVNVTKEKEPSNQYKLLIIEDDNDVREFLKEEFKLYFEVVTEADGLSGLERARTYDADLIICDVLMPGLTGFEVTQKLKNDFDTSHIPIILLTAMSSAENHLKGVESGADAYITKPFSPKLLLARAFQLIKQREKLRKKFSDDPGMITPAICTSEKDKQFADKLQAILEEQISNSEFAVDDLASVMGLGRSTFYRKVRGITGYSPNEYMRIIRMKKAAELLLENRYTVAEVSYKIGIEDPFYFSKCFKKQFGVSPSVYLRGKNNPEEKEVDDKEEETFEQE</sequence>
<dbReference type="Pfam" id="PF12833">
    <property type="entry name" value="HTH_18"/>
    <property type="match status" value="1"/>
</dbReference>
<dbReference type="GO" id="GO:0003700">
    <property type="term" value="F:DNA-binding transcription factor activity"/>
    <property type="evidence" value="ECO:0007669"/>
    <property type="project" value="InterPro"/>
</dbReference>
<dbReference type="InterPro" id="IPR015943">
    <property type="entry name" value="WD40/YVTN_repeat-like_dom_sf"/>
</dbReference>
<dbReference type="Gene3D" id="3.40.50.2300">
    <property type="match status" value="1"/>
</dbReference>
<proteinExistence type="predicted"/>
<evidence type="ECO:0000256" key="15">
    <source>
        <dbReference type="SAM" id="SignalP"/>
    </source>
</evidence>
<comment type="caution">
    <text evidence="19">The sequence shown here is derived from an EMBL/GenBank/DDBJ whole genome shotgun (WGS) entry which is preliminary data.</text>
</comment>
<dbReference type="EC" id="2.7.13.3" evidence="2"/>
<dbReference type="InterPro" id="IPR001789">
    <property type="entry name" value="Sig_transdc_resp-reg_receiver"/>
</dbReference>
<keyword evidence="14" id="KW-0812">Transmembrane</keyword>
<dbReference type="PANTHER" id="PTHR43547">
    <property type="entry name" value="TWO-COMPONENT HISTIDINE KINASE"/>
    <property type="match status" value="1"/>
</dbReference>
<dbReference type="InterPro" id="IPR003661">
    <property type="entry name" value="HisK_dim/P_dom"/>
</dbReference>
<feature type="domain" description="HTH araC/xylS-type" evidence="16">
    <location>
        <begin position="1319"/>
        <end position="1418"/>
    </location>
</feature>
<dbReference type="Pfam" id="PF02518">
    <property type="entry name" value="HATPase_c"/>
    <property type="match status" value="1"/>
</dbReference>
<dbReference type="GO" id="GO:0000155">
    <property type="term" value="F:phosphorelay sensor kinase activity"/>
    <property type="evidence" value="ECO:0007669"/>
    <property type="project" value="InterPro"/>
</dbReference>
<dbReference type="InterPro" id="IPR018062">
    <property type="entry name" value="HTH_AraC-typ_CS"/>
</dbReference>
<dbReference type="SUPFAM" id="SSF63829">
    <property type="entry name" value="Calcium-dependent phosphotriesterase"/>
    <property type="match status" value="3"/>
</dbReference>
<dbReference type="Gene3D" id="2.60.40.10">
    <property type="entry name" value="Immunoglobulins"/>
    <property type="match status" value="1"/>
</dbReference>
<keyword evidence="11" id="KW-0804">Transcription</keyword>
<dbReference type="PRINTS" id="PR00344">
    <property type="entry name" value="BCTRLSENSOR"/>
</dbReference>
<dbReference type="RefSeq" id="WP_118421098.1">
    <property type="nucleotide sequence ID" value="NZ_QRZF01000024.1"/>
</dbReference>
<dbReference type="InterPro" id="IPR036890">
    <property type="entry name" value="HATPase_C_sf"/>
</dbReference>
<evidence type="ECO:0000256" key="12">
    <source>
        <dbReference type="PROSITE-ProRule" id="PRU00169"/>
    </source>
</evidence>
<dbReference type="InterPro" id="IPR003594">
    <property type="entry name" value="HATPase_dom"/>
</dbReference>
<dbReference type="SMART" id="SM00448">
    <property type="entry name" value="REC"/>
    <property type="match status" value="1"/>
</dbReference>
<name>A0A412XSU7_9BACE</name>
<dbReference type="InterPro" id="IPR013783">
    <property type="entry name" value="Ig-like_fold"/>
</dbReference>
<dbReference type="InterPro" id="IPR009057">
    <property type="entry name" value="Homeodomain-like_sf"/>
</dbReference>
<dbReference type="SUPFAM" id="SSF46689">
    <property type="entry name" value="Homeodomain-like"/>
    <property type="match status" value="1"/>
</dbReference>
<dbReference type="Gene3D" id="1.10.287.130">
    <property type="match status" value="1"/>
</dbReference>
<dbReference type="Pfam" id="PF07494">
    <property type="entry name" value="Reg_prop"/>
    <property type="match status" value="5"/>
</dbReference>
<dbReference type="Pfam" id="PF07495">
    <property type="entry name" value="Y_Y_Y"/>
    <property type="match status" value="1"/>
</dbReference>
<dbReference type="FunFam" id="3.30.565.10:FF:000037">
    <property type="entry name" value="Hybrid sensor histidine kinase/response regulator"/>
    <property type="match status" value="1"/>
</dbReference>
<evidence type="ECO:0000256" key="10">
    <source>
        <dbReference type="ARBA" id="ARBA00023125"/>
    </source>
</evidence>
<dbReference type="PROSITE" id="PS01124">
    <property type="entry name" value="HTH_ARAC_FAMILY_2"/>
    <property type="match status" value="1"/>
</dbReference>
<evidence type="ECO:0000256" key="5">
    <source>
        <dbReference type="ARBA" id="ARBA00022741"/>
    </source>
</evidence>
<dbReference type="InterPro" id="IPR011110">
    <property type="entry name" value="Reg_prop"/>
</dbReference>
<dbReference type="InterPro" id="IPR005467">
    <property type="entry name" value="His_kinase_dom"/>
</dbReference>
<reference evidence="19 20" key="1">
    <citation type="submission" date="2018-08" db="EMBL/GenBank/DDBJ databases">
        <title>A genome reference for cultivated species of the human gut microbiota.</title>
        <authorList>
            <person name="Zou Y."/>
            <person name="Xue W."/>
            <person name="Luo G."/>
        </authorList>
    </citation>
    <scope>NUCLEOTIDE SEQUENCE [LARGE SCALE GENOMIC DNA]</scope>
    <source>
        <strain evidence="19 20">AF14-32</strain>
    </source>
</reference>
<feature type="modified residue" description="4-aspartylphosphate" evidence="12">
    <location>
        <position position="1220"/>
    </location>
</feature>
<keyword evidence="5" id="KW-0547">Nucleotide-binding</keyword>
<dbReference type="SMART" id="SM00387">
    <property type="entry name" value="HATPase_c"/>
    <property type="match status" value="1"/>
</dbReference>
<evidence type="ECO:0000256" key="2">
    <source>
        <dbReference type="ARBA" id="ARBA00012438"/>
    </source>
</evidence>
<keyword evidence="14" id="KW-0472">Membrane</keyword>
<feature type="transmembrane region" description="Helical" evidence="14">
    <location>
        <begin position="864"/>
        <end position="885"/>
    </location>
</feature>
<evidence type="ECO:0000256" key="8">
    <source>
        <dbReference type="ARBA" id="ARBA00023012"/>
    </source>
</evidence>
<evidence type="ECO:0000256" key="4">
    <source>
        <dbReference type="ARBA" id="ARBA00022679"/>
    </source>
</evidence>
<evidence type="ECO:0000256" key="1">
    <source>
        <dbReference type="ARBA" id="ARBA00000085"/>
    </source>
</evidence>
<evidence type="ECO:0000313" key="20">
    <source>
        <dbReference type="Proteomes" id="UP000283850"/>
    </source>
</evidence>
<dbReference type="SUPFAM" id="SSF52172">
    <property type="entry name" value="CheY-like"/>
    <property type="match status" value="1"/>
</dbReference>
<dbReference type="CDD" id="cd17574">
    <property type="entry name" value="REC_OmpR"/>
    <property type="match status" value="1"/>
</dbReference>
<dbReference type="InterPro" id="IPR004358">
    <property type="entry name" value="Sig_transdc_His_kin-like_C"/>
</dbReference>
<dbReference type="InterPro" id="IPR036097">
    <property type="entry name" value="HisK_dim/P_sf"/>
</dbReference>
<dbReference type="Pfam" id="PF00072">
    <property type="entry name" value="Response_reg"/>
    <property type="match status" value="1"/>
</dbReference>
<comment type="catalytic activity">
    <reaction evidence="1">
        <text>ATP + protein L-histidine = ADP + protein N-phospho-L-histidine.</text>
        <dbReference type="EC" id="2.7.13.3"/>
    </reaction>
</comment>
<dbReference type="InterPro" id="IPR011006">
    <property type="entry name" value="CheY-like_superfamily"/>
</dbReference>
<keyword evidence="15" id="KW-0732">Signal</keyword>
<evidence type="ECO:0000256" key="6">
    <source>
        <dbReference type="ARBA" id="ARBA00022777"/>
    </source>
</evidence>
<dbReference type="PROSITE" id="PS50110">
    <property type="entry name" value="RESPONSE_REGULATORY"/>
    <property type="match status" value="1"/>
</dbReference>
<evidence type="ECO:0000256" key="9">
    <source>
        <dbReference type="ARBA" id="ARBA00023015"/>
    </source>
</evidence>
<evidence type="ECO:0000256" key="13">
    <source>
        <dbReference type="SAM" id="MobiDB-lite"/>
    </source>
</evidence>
<protein>
    <recommendedName>
        <fullName evidence="2">histidine kinase</fullName>
        <ecNumber evidence="2">2.7.13.3</ecNumber>
    </recommendedName>
</protein>
<accession>A0A412XSU7</accession>
<feature type="signal peptide" evidence="15">
    <location>
        <begin position="1"/>
        <end position="21"/>
    </location>
</feature>
<dbReference type="InterPro" id="IPR011123">
    <property type="entry name" value="Y_Y_Y"/>
</dbReference>
<keyword evidence="6 19" id="KW-0418">Kinase</keyword>
<evidence type="ECO:0000259" key="16">
    <source>
        <dbReference type="PROSITE" id="PS01124"/>
    </source>
</evidence>
<dbReference type="FunFam" id="2.60.40.10:FF:000791">
    <property type="entry name" value="Two-component system sensor histidine kinase/response regulator"/>
    <property type="match status" value="1"/>
</dbReference>
<evidence type="ECO:0000256" key="11">
    <source>
        <dbReference type="ARBA" id="ARBA00023163"/>
    </source>
</evidence>
<dbReference type="PROSITE" id="PS00041">
    <property type="entry name" value="HTH_ARAC_FAMILY_1"/>
    <property type="match status" value="1"/>
</dbReference>
<keyword evidence="3 12" id="KW-0597">Phosphoprotein</keyword>
<keyword evidence="8" id="KW-0902">Two-component regulatory system</keyword>
<dbReference type="InterPro" id="IPR018060">
    <property type="entry name" value="HTH_AraC"/>
</dbReference>
<feature type="region of interest" description="Disordered" evidence="13">
    <location>
        <begin position="1415"/>
        <end position="1438"/>
    </location>
</feature>
<dbReference type="SUPFAM" id="SSF55874">
    <property type="entry name" value="ATPase domain of HSP90 chaperone/DNA topoisomerase II/histidine kinase"/>
    <property type="match status" value="1"/>
</dbReference>
<keyword evidence="4" id="KW-0808">Transferase</keyword>
<dbReference type="EMBL" id="QRZF01000024">
    <property type="protein sequence ID" value="RGV48280.1"/>
    <property type="molecule type" value="Genomic_DNA"/>
</dbReference>
<dbReference type="GO" id="GO:0005524">
    <property type="term" value="F:ATP binding"/>
    <property type="evidence" value="ECO:0007669"/>
    <property type="project" value="UniProtKB-KW"/>
</dbReference>
<dbReference type="FunFam" id="1.10.287.130:FF:000045">
    <property type="entry name" value="Two-component system sensor histidine kinase/response regulator"/>
    <property type="match status" value="1"/>
</dbReference>
<dbReference type="GO" id="GO:0043565">
    <property type="term" value="F:sequence-specific DNA binding"/>
    <property type="evidence" value="ECO:0007669"/>
    <property type="project" value="InterPro"/>
</dbReference>
<dbReference type="Pfam" id="PF00512">
    <property type="entry name" value="HisKA"/>
    <property type="match status" value="1"/>
</dbReference>